<keyword evidence="3" id="KW-1185">Reference proteome</keyword>
<dbReference type="Gene3D" id="3.40.190.170">
    <property type="entry name" value="Bacterial extracellular solute-binding protein, family 7"/>
    <property type="match status" value="1"/>
</dbReference>
<dbReference type="EMBL" id="JBHRSS010000009">
    <property type="protein sequence ID" value="MFC3105896.1"/>
    <property type="molecule type" value="Genomic_DNA"/>
</dbReference>
<reference evidence="3" key="1">
    <citation type="journal article" date="2019" name="Int. J. Syst. Evol. Microbiol.">
        <title>The Global Catalogue of Microorganisms (GCM) 10K type strain sequencing project: providing services to taxonomists for standard genome sequencing and annotation.</title>
        <authorList>
            <consortium name="The Broad Institute Genomics Platform"/>
            <consortium name="The Broad Institute Genome Sequencing Center for Infectious Disease"/>
            <person name="Wu L."/>
            <person name="Ma J."/>
        </authorList>
    </citation>
    <scope>NUCLEOTIDE SEQUENCE [LARGE SCALE GENOMIC DNA]</scope>
    <source>
        <strain evidence="3">KCTC 52640</strain>
    </source>
</reference>
<feature type="chain" id="PRO_5045416201" evidence="1">
    <location>
        <begin position="25"/>
        <end position="346"/>
    </location>
</feature>
<dbReference type="Proteomes" id="UP001595462">
    <property type="component" value="Unassembled WGS sequence"/>
</dbReference>
<evidence type="ECO:0000313" key="3">
    <source>
        <dbReference type="Proteomes" id="UP001595462"/>
    </source>
</evidence>
<dbReference type="InterPro" id="IPR038404">
    <property type="entry name" value="TRAP_DctP_sf"/>
</dbReference>
<gene>
    <name evidence="2" type="ORF">ACFOSU_18660</name>
</gene>
<organism evidence="2 3">
    <name type="scientific">Salinisphaera aquimarina</name>
    <dbReference type="NCBI Taxonomy" id="2094031"/>
    <lineage>
        <taxon>Bacteria</taxon>
        <taxon>Pseudomonadati</taxon>
        <taxon>Pseudomonadota</taxon>
        <taxon>Gammaproteobacteria</taxon>
        <taxon>Salinisphaerales</taxon>
        <taxon>Salinisphaeraceae</taxon>
        <taxon>Salinisphaera</taxon>
    </lineage>
</organism>
<feature type="signal peptide" evidence="1">
    <location>
        <begin position="1"/>
        <end position="24"/>
    </location>
</feature>
<protein>
    <submittedName>
        <fullName evidence="2">Solute-binding protein</fullName>
    </submittedName>
</protein>
<evidence type="ECO:0000256" key="1">
    <source>
        <dbReference type="SAM" id="SignalP"/>
    </source>
</evidence>
<dbReference type="InterPro" id="IPR045758">
    <property type="entry name" value="AdeT1/2"/>
</dbReference>
<name>A0ABV7EVF0_9GAMM</name>
<accession>A0ABV7EVF0</accession>
<comment type="caution">
    <text evidence="2">The sequence shown here is derived from an EMBL/GenBank/DDBJ whole genome shotgun (WGS) entry which is preliminary data.</text>
</comment>
<evidence type="ECO:0000313" key="2">
    <source>
        <dbReference type="EMBL" id="MFC3105896.1"/>
    </source>
</evidence>
<proteinExistence type="predicted"/>
<dbReference type="Pfam" id="PF19582">
    <property type="entry name" value="AdeT1_2"/>
    <property type="match status" value="1"/>
</dbReference>
<keyword evidence="1" id="KW-0732">Signal</keyword>
<dbReference type="RefSeq" id="WP_380691453.1">
    <property type="nucleotide sequence ID" value="NZ_JBHRSS010000009.1"/>
</dbReference>
<sequence>MRRRFIYRAIALGIVFAGQNVATAAEPIERSLCVFDPLGASGAVIEQFQDYVIMAREAGVIFDLRPYTDEAVVASDFKSGRCDAAGMTGTRIKQFVPFAGSLDMVGGLQTYSQLHTAIRVMASAKAAPLMRHGDYEIAGVVPGGKVFLFSRERRFLDSLDAAAGKKIAVIGYDKQARVVANAAGASPVPASIATFGPLFNNHSVDMAYAPAIAYKALELYRGLGDSGGVADFVLGMLSAQMVIHRDRFPAVFAARSRRWAAEHAWGRIIPRIRQADAQIPDRYWVRINGERETRYRAMLLKIRQRLWRDNWYDHRMQHLLKKIRCADDAALAECSGSTEGGPVGGR</sequence>